<feature type="domain" description="Peptidase A1" evidence="6">
    <location>
        <begin position="81"/>
        <end position="459"/>
    </location>
</feature>
<dbReference type="GO" id="GO:0004190">
    <property type="term" value="F:aspartic-type endopeptidase activity"/>
    <property type="evidence" value="ECO:0007669"/>
    <property type="project" value="UniProtKB-KW"/>
</dbReference>
<keyword evidence="5" id="KW-0732">Signal</keyword>
<protein>
    <recommendedName>
        <fullName evidence="6">Peptidase A1 domain-containing protein</fullName>
    </recommendedName>
</protein>
<evidence type="ECO:0000256" key="5">
    <source>
        <dbReference type="SAM" id="SignalP"/>
    </source>
</evidence>
<name>A0A409YRB1_9AGAR</name>
<evidence type="ECO:0000256" key="1">
    <source>
        <dbReference type="ARBA" id="ARBA00007447"/>
    </source>
</evidence>
<evidence type="ECO:0000256" key="3">
    <source>
        <dbReference type="PIRSR" id="PIRSR601461-1"/>
    </source>
</evidence>
<dbReference type="AlphaFoldDB" id="A0A409YRB1"/>
<evidence type="ECO:0000259" key="6">
    <source>
        <dbReference type="PROSITE" id="PS51767"/>
    </source>
</evidence>
<evidence type="ECO:0000256" key="4">
    <source>
        <dbReference type="RuleBase" id="RU000454"/>
    </source>
</evidence>
<keyword evidence="8" id="KW-1185">Reference proteome</keyword>
<evidence type="ECO:0000313" key="7">
    <source>
        <dbReference type="EMBL" id="PPR05545.1"/>
    </source>
</evidence>
<feature type="active site" evidence="3">
    <location>
        <position position="341"/>
    </location>
</feature>
<dbReference type="OrthoDB" id="660550at2759"/>
<dbReference type="InterPro" id="IPR001461">
    <property type="entry name" value="Aspartic_peptidase_A1"/>
</dbReference>
<comment type="caution">
    <text evidence="7">The sequence shown here is derived from an EMBL/GenBank/DDBJ whole genome shotgun (WGS) entry which is preliminary data.</text>
</comment>
<evidence type="ECO:0000256" key="2">
    <source>
        <dbReference type="ARBA" id="ARBA00022750"/>
    </source>
</evidence>
<dbReference type="InterPro" id="IPR033121">
    <property type="entry name" value="PEPTIDASE_A1"/>
</dbReference>
<evidence type="ECO:0000313" key="8">
    <source>
        <dbReference type="Proteomes" id="UP000284706"/>
    </source>
</evidence>
<feature type="signal peptide" evidence="5">
    <location>
        <begin position="1"/>
        <end position="18"/>
    </location>
</feature>
<sequence>MTVIGFLSILVLALSSLANPVVIKRSPVTLALSRKVNLTSVHNLVDHDRARAHALKAGSLSGEATRRAVIPEVITNQAVAYVASVDVGNPPTTYQLLVDTGRYNGIFDRLYQQWVLIAFMRKAPTHGSVQINLIPRQAQAMKQMIGLRYISYFEHVLIDAVFDIAQSVSYGSGFFSGEGVSCFRVINTENTYSSLFPGNEYIDRLSLGLGLDIPQQSIGVATFSRGLKGLDGLLGIGPTDLTVGTLSPDTATSVPTVTDNLFNQGAISEYSIGISFVPTVVNNVPNGEITWGGTDLLKYLFPITYIPITKTFPASRFFGIDQSIRYGDSTIIQSTTAGIVDTGSTLILLATDAYQNYQAATGSTVDSATGLLTIPASRFASLQSLFFETGGDTFELIPNAQIWPRALNAEIGGVAGTIYLVIGDLKSPSGEGFDFINGLTFLERFYSVYDSGNSRVGLANTVWTDAIVN</sequence>
<dbReference type="Proteomes" id="UP000284706">
    <property type="component" value="Unassembled WGS sequence"/>
</dbReference>
<dbReference type="PROSITE" id="PS51767">
    <property type="entry name" value="PEPTIDASE_A1"/>
    <property type="match status" value="1"/>
</dbReference>
<dbReference type="InterPro" id="IPR021109">
    <property type="entry name" value="Peptidase_aspartic_dom_sf"/>
</dbReference>
<dbReference type="PRINTS" id="PR00792">
    <property type="entry name" value="PEPSIN"/>
</dbReference>
<reference evidence="7 8" key="1">
    <citation type="journal article" date="2018" name="Evol. Lett.">
        <title>Horizontal gene cluster transfer increased hallucinogenic mushroom diversity.</title>
        <authorList>
            <person name="Reynolds H.T."/>
            <person name="Vijayakumar V."/>
            <person name="Gluck-Thaler E."/>
            <person name="Korotkin H.B."/>
            <person name="Matheny P.B."/>
            <person name="Slot J.C."/>
        </authorList>
    </citation>
    <scope>NUCLEOTIDE SEQUENCE [LARGE SCALE GENOMIC DNA]</scope>
    <source>
        <strain evidence="7 8">SRW20</strain>
    </source>
</reference>
<feature type="active site" evidence="3">
    <location>
        <position position="99"/>
    </location>
</feature>
<keyword evidence="4" id="KW-0645">Protease</keyword>
<comment type="similarity">
    <text evidence="1 4">Belongs to the peptidase A1 family.</text>
</comment>
<dbReference type="InParanoid" id="A0A409YRB1"/>
<dbReference type="InterPro" id="IPR034164">
    <property type="entry name" value="Pepsin-like_dom"/>
</dbReference>
<keyword evidence="2 4" id="KW-0064">Aspartyl protease</keyword>
<dbReference type="Gene3D" id="2.40.70.10">
    <property type="entry name" value="Acid Proteases"/>
    <property type="match status" value="2"/>
</dbReference>
<dbReference type="PROSITE" id="PS00141">
    <property type="entry name" value="ASP_PROTEASE"/>
    <property type="match status" value="1"/>
</dbReference>
<keyword evidence="4" id="KW-0378">Hydrolase</keyword>
<dbReference type="EMBL" id="NHYE01000466">
    <property type="protein sequence ID" value="PPR05545.1"/>
    <property type="molecule type" value="Genomic_DNA"/>
</dbReference>
<dbReference type="STRING" id="231916.A0A409YRB1"/>
<proteinExistence type="inferred from homology"/>
<dbReference type="Pfam" id="PF00026">
    <property type="entry name" value="Asp"/>
    <property type="match status" value="1"/>
</dbReference>
<accession>A0A409YRB1</accession>
<dbReference type="CDD" id="cd05471">
    <property type="entry name" value="pepsin_like"/>
    <property type="match status" value="1"/>
</dbReference>
<dbReference type="InterPro" id="IPR001969">
    <property type="entry name" value="Aspartic_peptidase_AS"/>
</dbReference>
<dbReference type="GO" id="GO:0006508">
    <property type="term" value="P:proteolysis"/>
    <property type="evidence" value="ECO:0007669"/>
    <property type="project" value="UniProtKB-KW"/>
</dbReference>
<dbReference type="PANTHER" id="PTHR47966:SF51">
    <property type="entry name" value="BETA-SITE APP-CLEAVING ENZYME, ISOFORM A-RELATED"/>
    <property type="match status" value="1"/>
</dbReference>
<dbReference type="PANTHER" id="PTHR47966">
    <property type="entry name" value="BETA-SITE APP-CLEAVING ENZYME, ISOFORM A-RELATED"/>
    <property type="match status" value="1"/>
</dbReference>
<feature type="chain" id="PRO_5019407613" description="Peptidase A1 domain-containing protein" evidence="5">
    <location>
        <begin position="19"/>
        <end position="469"/>
    </location>
</feature>
<organism evidence="7 8">
    <name type="scientific">Gymnopilus dilepis</name>
    <dbReference type="NCBI Taxonomy" id="231916"/>
    <lineage>
        <taxon>Eukaryota</taxon>
        <taxon>Fungi</taxon>
        <taxon>Dikarya</taxon>
        <taxon>Basidiomycota</taxon>
        <taxon>Agaricomycotina</taxon>
        <taxon>Agaricomycetes</taxon>
        <taxon>Agaricomycetidae</taxon>
        <taxon>Agaricales</taxon>
        <taxon>Agaricineae</taxon>
        <taxon>Hymenogastraceae</taxon>
        <taxon>Gymnopilus</taxon>
    </lineage>
</organism>
<dbReference type="SUPFAM" id="SSF50630">
    <property type="entry name" value="Acid proteases"/>
    <property type="match status" value="1"/>
</dbReference>
<gene>
    <name evidence="7" type="ORF">CVT26_008986</name>
</gene>